<evidence type="ECO:0000256" key="1">
    <source>
        <dbReference type="SAM" id="Phobius"/>
    </source>
</evidence>
<comment type="caution">
    <text evidence="2">The sequence shown here is derived from an EMBL/GenBank/DDBJ whole genome shotgun (WGS) entry which is preliminary data.</text>
</comment>
<evidence type="ECO:0000313" key="3">
    <source>
        <dbReference type="Proteomes" id="UP000269410"/>
    </source>
</evidence>
<feature type="transmembrane region" description="Helical" evidence="1">
    <location>
        <begin position="139"/>
        <end position="161"/>
    </location>
</feature>
<gene>
    <name evidence="2" type="ORF">D6810_01530</name>
</gene>
<keyword evidence="1" id="KW-0472">Membrane</keyword>
<protein>
    <submittedName>
        <fullName evidence="2">Uncharacterized protein</fullName>
    </submittedName>
</protein>
<keyword evidence="1" id="KW-0812">Transmembrane</keyword>
<feature type="transmembrane region" description="Helical" evidence="1">
    <location>
        <begin position="96"/>
        <end position="118"/>
    </location>
</feature>
<dbReference type="AlphaFoldDB" id="A0A3M0Z2F4"/>
<name>A0A3M0Z2F4_9BACT</name>
<sequence length="189" mass="20017">MKKFVKKFLSIIPLVFVFLFWPGFFTVDVNVFSNEFRVVLPVELSAAGSNNQGSSGNVLCKLFPLINSVASSFCAGGNDSAIVEGAASDAANLIRFALQLVFVGIVGVAIYVIVKAALKYIRSEGEKESVEQARAAIKTVFAGIAALFVGIVGLVLVIAFFNASGALNVGESSGIRVIDTFKDSLLDNN</sequence>
<organism evidence="2 3">
    <name type="scientific">Candidatus Dojkabacteria bacterium</name>
    <dbReference type="NCBI Taxonomy" id="2099670"/>
    <lineage>
        <taxon>Bacteria</taxon>
        <taxon>Candidatus Dojkabacteria</taxon>
    </lineage>
</organism>
<dbReference type="EMBL" id="RFKV01000054">
    <property type="protein sequence ID" value="RMD77221.1"/>
    <property type="molecule type" value="Genomic_DNA"/>
</dbReference>
<keyword evidence="1" id="KW-1133">Transmembrane helix</keyword>
<proteinExistence type="predicted"/>
<dbReference type="Proteomes" id="UP000269410">
    <property type="component" value="Unassembled WGS sequence"/>
</dbReference>
<evidence type="ECO:0000313" key="2">
    <source>
        <dbReference type="EMBL" id="RMD77221.1"/>
    </source>
</evidence>
<accession>A0A3M0Z2F4</accession>
<reference evidence="2 3" key="1">
    <citation type="submission" date="2018-10" db="EMBL/GenBank/DDBJ databases">
        <title>Thermophilic Lithotrophy and Phototrophy in an Intertidal, Iron-rich, Geothermal Spring.</title>
        <authorList>
            <person name="Ward L.M."/>
            <person name="Idei A."/>
            <person name="Nakagawa M."/>
            <person name="Ueno Y."/>
            <person name="Fischer W."/>
            <person name="Mcglynn S.E."/>
        </authorList>
    </citation>
    <scope>NUCLEOTIDE SEQUENCE [LARGE SCALE GENOMIC DNA]</scope>
    <source>
        <strain evidence="2">J137</strain>
    </source>
</reference>